<dbReference type="GO" id="GO:0003400">
    <property type="term" value="P:regulation of COPII vesicle coating"/>
    <property type="evidence" value="ECO:0007669"/>
    <property type="project" value="UniProtKB-UniRule"/>
</dbReference>
<evidence type="ECO:0000256" key="4">
    <source>
        <dbReference type="ARBA" id="ARBA00022737"/>
    </source>
</evidence>
<dbReference type="GO" id="GO:0005789">
    <property type="term" value="C:endoplasmic reticulum membrane"/>
    <property type="evidence" value="ECO:0007669"/>
    <property type="project" value="UniProtKB-SubCell"/>
</dbReference>
<accession>A0A9P4SH15</accession>
<evidence type="ECO:0000256" key="8">
    <source>
        <dbReference type="ARBA" id="ARBA00022989"/>
    </source>
</evidence>
<evidence type="ECO:0000256" key="7">
    <source>
        <dbReference type="ARBA" id="ARBA00022927"/>
    </source>
</evidence>
<dbReference type="GO" id="GO:0000139">
    <property type="term" value="C:Golgi membrane"/>
    <property type="evidence" value="ECO:0007669"/>
    <property type="project" value="UniProtKB-SubCell"/>
</dbReference>
<reference evidence="11" key="1">
    <citation type="journal article" date="2020" name="Stud. Mycol.">
        <title>101 Dothideomycetes genomes: a test case for predicting lifestyles and emergence of pathogens.</title>
        <authorList>
            <person name="Haridas S."/>
            <person name="Albert R."/>
            <person name="Binder M."/>
            <person name="Bloem J."/>
            <person name="Labutti K."/>
            <person name="Salamov A."/>
            <person name="Andreopoulos B."/>
            <person name="Baker S."/>
            <person name="Barry K."/>
            <person name="Bills G."/>
            <person name="Bluhm B."/>
            <person name="Cannon C."/>
            <person name="Castanera R."/>
            <person name="Culley D."/>
            <person name="Daum C."/>
            <person name="Ezra D."/>
            <person name="Gonzalez J."/>
            <person name="Henrissat B."/>
            <person name="Kuo A."/>
            <person name="Liang C."/>
            <person name="Lipzen A."/>
            <person name="Lutzoni F."/>
            <person name="Magnuson J."/>
            <person name="Mondo S."/>
            <person name="Nolan M."/>
            <person name="Ohm R."/>
            <person name="Pangilinan J."/>
            <person name="Park H.-J."/>
            <person name="Ramirez L."/>
            <person name="Alfaro M."/>
            <person name="Sun H."/>
            <person name="Tritt A."/>
            <person name="Yoshinaga Y."/>
            <person name="Zwiers L.-H."/>
            <person name="Turgeon B."/>
            <person name="Goodwin S."/>
            <person name="Spatafora J."/>
            <person name="Crous P."/>
            <person name="Grigoriev I."/>
        </authorList>
    </citation>
    <scope>NUCLEOTIDE SEQUENCE</scope>
    <source>
        <strain evidence="11">CBS 101060</strain>
    </source>
</reference>
<dbReference type="PANTHER" id="PTHR23284">
    <property type="entry name" value="PROLACTIN REGULATORY ELEMENT BINDING PROTEIN"/>
    <property type="match status" value="1"/>
</dbReference>
<keyword evidence="7 10" id="KW-0653">Protein transport</keyword>
<dbReference type="Gene3D" id="2.130.10.10">
    <property type="entry name" value="YVTN repeat-like/Quinoprotein amine dehydrogenase"/>
    <property type="match status" value="1"/>
</dbReference>
<dbReference type="InterPro" id="IPR045260">
    <property type="entry name" value="Sec12-like"/>
</dbReference>
<comment type="function">
    <text evidence="10">Guanine nucleotide-exchange factor (GEF) required for the formation or budding of transport vesicles from the ER.</text>
</comment>
<evidence type="ECO:0000256" key="10">
    <source>
        <dbReference type="RuleBase" id="RU369019"/>
    </source>
</evidence>
<dbReference type="AlphaFoldDB" id="A0A9P4SH15"/>
<evidence type="ECO:0000313" key="12">
    <source>
        <dbReference type="Proteomes" id="UP000799429"/>
    </source>
</evidence>
<dbReference type="InterPro" id="IPR015943">
    <property type="entry name" value="WD40/YVTN_repeat-like_dom_sf"/>
</dbReference>
<keyword evidence="3" id="KW-0812">Transmembrane</keyword>
<evidence type="ECO:0000313" key="11">
    <source>
        <dbReference type="EMBL" id="KAF2841443.1"/>
    </source>
</evidence>
<keyword evidence="8" id="KW-1133">Transmembrane helix</keyword>
<comment type="subcellular location">
    <subcellularLocation>
        <location evidence="10">Endoplasmic reticulum membrane</location>
        <topology evidence="10">Single-pass type II membrane protein</topology>
    </subcellularLocation>
    <subcellularLocation>
        <location evidence="10">Golgi apparatus membrane</location>
        <topology evidence="10">Single-pass type II membrane protein</topology>
    </subcellularLocation>
</comment>
<dbReference type="GO" id="GO:0006888">
    <property type="term" value="P:endoplasmic reticulum to Golgi vesicle-mediated transport"/>
    <property type="evidence" value="ECO:0007669"/>
    <property type="project" value="UniProtKB-UniRule"/>
</dbReference>
<comment type="caution">
    <text evidence="11">The sequence shown here is derived from an EMBL/GenBank/DDBJ whole genome shotgun (WGS) entry which is preliminary data.</text>
</comment>
<evidence type="ECO:0000256" key="6">
    <source>
        <dbReference type="ARBA" id="ARBA00022892"/>
    </source>
</evidence>
<sequence>MPAPSFTKTTLSYPLYAADFDPYGRGYLVVAGGGGEGRSGVGNKITLLDVSSRTEIKSAAEIELSRDEDSVTSLATLAAKDGLVVQAGINSSEKQLQAGKNEHFRSFLVSYPLKTKGSQGSEEKIQDGTIEFLGKTQLFASPPKSSKNETYQRVIRLSPAHLRTSGSKRIGGICTGLADKAEIVLFDATVSSPSSREVIQRLYPPEGEEAADLDIIETGQDEFAVAYCTDYSIHITRVQRKAGGKNAEARRVYETPYPDVFESKKRSKFRAVRFLSPDHLLLLSNLDKKTGAELSVLRLYPEGPCQITLRKRLGSHVKAAVGLDVCPLDPDSRTGVRQIAIAVAGQDISISVLTIDHYPSSSTVSKFKKYITLRDVHPLQMTRIVWSPFHRPITPSTSEIRRKPSPQYLRLASVSMGNTVVIDTFSLDPIDKNPDTRHTLSPNVSEHLHTAATVFVAAFVLLVCALLFQSYQDALALERGDTPSTRLNILPPSIRTALGGLKAPGERVLEARRADRVREALENAEHFVDVDVHAPPVAKVSHSLRDLVRHHMPHLHAHHKERREGTPQSDAKAVVLVPDEDPASEREVRPEVVDAEQAVKSGGARKWEELEKHEREVWRGRLVRAGEWVEGEMETVLKSIFFGEVGGAIGGVVGEMLGGG</sequence>
<dbReference type="GO" id="GO:0015031">
    <property type="term" value="P:protein transport"/>
    <property type="evidence" value="ECO:0007669"/>
    <property type="project" value="UniProtKB-KW"/>
</dbReference>
<gene>
    <name evidence="11" type="ORF">M501DRAFT_1014244</name>
</gene>
<evidence type="ECO:0000256" key="1">
    <source>
        <dbReference type="ARBA" id="ARBA00022448"/>
    </source>
</evidence>
<dbReference type="Proteomes" id="UP000799429">
    <property type="component" value="Unassembled WGS sequence"/>
</dbReference>
<comment type="similarity">
    <text evidence="10">Belongs to the WD repeat SEC12 family.</text>
</comment>
<evidence type="ECO:0000256" key="9">
    <source>
        <dbReference type="ARBA" id="ARBA00023136"/>
    </source>
</evidence>
<evidence type="ECO:0000256" key="5">
    <source>
        <dbReference type="ARBA" id="ARBA00022824"/>
    </source>
</evidence>
<keyword evidence="4 10" id="KW-0677">Repeat</keyword>
<dbReference type="GO" id="GO:0005085">
    <property type="term" value="F:guanyl-nucleotide exchange factor activity"/>
    <property type="evidence" value="ECO:0007669"/>
    <property type="project" value="InterPro"/>
</dbReference>
<keyword evidence="9" id="KW-0472">Membrane</keyword>
<evidence type="ECO:0000256" key="3">
    <source>
        <dbReference type="ARBA" id="ARBA00022692"/>
    </source>
</evidence>
<keyword evidence="1 10" id="KW-0813">Transport</keyword>
<evidence type="ECO:0000256" key="2">
    <source>
        <dbReference type="ARBA" id="ARBA00022574"/>
    </source>
</evidence>
<keyword evidence="5 10" id="KW-0256">Endoplasmic reticulum</keyword>
<keyword evidence="12" id="KW-1185">Reference proteome</keyword>
<keyword evidence="6" id="KW-0931">ER-Golgi transport</keyword>
<dbReference type="PANTHER" id="PTHR23284:SF0">
    <property type="entry name" value="PROLACTIN REGULATORY ELEMENT-BINDING PROTEIN"/>
    <property type="match status" value="1"/>
</dbReference>
<dbReference type="OrthoDB" id="16538at2759"/>
<protein>
    <recommendedName>
        <fullName evidence="10">Guanine nucleotide-exchange factor SEC12</fullName>
    </recommendedName>
</protein>
<name>A0A9P4SH15_9PEZI</name>
<keyword evidence="2 10" id="KW-0853">WD repeat</keyword>
<proteinExistence type="inferred from homology"/>
<dbReference type="EMBL" id="MU006091">
    <property type="protein sequence ID" value="KAF2841443.1"/>
    <property type="molecule type" value="Genomic_DNA"/>
</dbReference>
<organism evidence="11 12">
    <name type="scientific">Patellaria atrata CBS 101060</name>
    <dbReference type="NCBI Taxonomy" id="1346257"/>
    <lineage>
        <taxon>Eukaryota</taxon>
        <taxon>Fungi</taxon>
        <taxon>Dikarya</taxon>
        <taxon>Ascomycota</taxon>
        <taxon>Pezizomycotina</taxon>
        <taxon>Dothideomycetes</taxon>
        <taxon>Dothideomycetes incertae sedis</taxon>
        <taxon>Patellariales</taxon>
        <taxon>Patellariaceae</taxon>
        <taxon>Patellaria</taxon>
    </lineage>
</organism>